<reference evidence="4 5" key="1">
    <citation type="submission" date="2016-11" db="EMBL/GenBank/DDBJ databases">
        <title>Study of marine rhodopsin-containing bacteria.</title>
        <authorList>
            <person name="Yoshizawa S."/>
            <person name="Kumagai Y."/>
            <person name="Kogure K."/>
        </authorList>
    </citation>
    <scope>NUCLEOTIDE SEQUENCE [LARGE SCALE GENOMIC DNA]</scope>
    <source>
        <strain evidence="4 5">SG-29</strain>
    </source>
</reference>
<proteinExistence type="predicted"/>
<dbReference type="InterPro" id="IPR029047">
    <property type="entry name" value="HSP70_peptide-bd_sf"/>
</dbReference>
<organism evidence="4 5">
    <name type="scientific">Rubricoccus marinus</name>
    <dbReference type="NCBI Taxonomy" id="716817"/>
    <lineage>
        <taxon>Bacteria</taxon>
        <taxon>Pseudomonadati</taxon>
        <taxon>Rhodothermota</taxon>
        <taxon>Rhodothermia</taxon>
        <taxon>Rhodothermales</taxon>
        <taxon>Rubricoccaceae</taxon>
        <taxon>Rubricoccus</taxon>
    </lineage>
</organism>
<dbReference type="OrthoDB" id="665715at2"/>
<keyword evidence="1" id="KW-0547">Nucleotide-binding</keyword>
<dbReference type="Gene3D" id="1.10.287.110">
    <property type="entry name" value="DnaJ domain"/>
    <property type="match status" value="1"/>
</dbReference>
<dbReference type="GO" id="GO:0005524">
    <property type="term" value="F:ATP binding"/>
    <property type="evidence" value="ECO:0007669"/>
    <property type="project" value="UniProtKB-KW"/>
</dbReference>
<dbReference type="CDD" id="cd06257">
    <property type="entry name" value="DnaJ"/>
    <property type="match status" value="1"/>
</dbReference>
<dbReference type="Gene3D" id="2.60.34.10">
    <property type="entry name" value="Substrate Binding Domain Of DNAk, Chain A, domain 1"/>
    <property type="match status" value="1"/>
</dbReference>
<dbReference type="SUPFAM" id="SSF100920">
    <property type="entry name" value="Heat shock protein 70kD (HSP70), peptide-binding domain"/>
    <property type="match status" value="1"/>
</dbReference>
<dbReference type="Pfam" id="PF00226">
    <property type="entry name" value="DnaJ"/>
    <property type="match status" value="1"/>
</dbReference>
<dbReference type="PRINTS" id="PR00625">
    <property type="entry name" value="JDOMAIN"/>
</dbReference>
<evidence type="ECO:0000259" key="3">
    <source>
        <dbReference type="PROSITE" id="PS50076"/>
    </source>
</evidence>
<dbReference type="SMART" id="SM00271">
    <property type="entry name" value="DnaJ"/>
    <property type="match status" value="1"/>
</dbReference>
<dbReference type="SUPFAM" id="SSF46565">
    <property type="entry name" value="Chaperone J-domain"/>
    <property type="match status" value="1"/>
</dbReference>
<dbReference type="RefSeq" id="WP_143536834.1">
    <property type="nucleotide sequence ID" value="NZ_MQWB01000001.1"/>
</dbReference>
<dbReference type="EMBL" id="MQWB01000001">
    <property type="protein sequence ID" value="OZC03202.1"/>
    <property type="molecule type" value="Genomic_DNA"/>
</dbReference>
<evidence type="ECO:0000313" key="4">
    <source>
        <dbReference type="EMBL" id="OZC03202.1"/>
    </source>
</evidence>
<keyword evidence="5" id="KW-1185">Reference proteome</keyword>
<evidence type="ECO:0000256" key="1">
    <source>
        <dbReference type="ARBA" id="ARBA00022741"/>
    </source>
</evidence>
<comment type="caution">
    <text evidence="4">The sequence shown here is derived from an EMBL/GenBank/DDBJ whole genome shotgun (WGS) entry which is preliminary data.</text>
</comment>
<feature type="domain" description="J" evidence="3">
    <location>
        <begin position="7"/>
        <end position="68"/>
    </location>
</feature>
<dbReference type="PANTHER" id="PTHR43948:SF10">
    <property type="entry name" value="MRJ, ISOFORM E"/>
    <property type="match status" value="1"/>
</dbReference>
<dbReference type="InterPro" id="IPR013126">
    <property type="entry name" value="Hsp_70_fam"/>
</dbReference>
<dbReference type="InParanoid" id="A0A259TZM3"/>
<name>A0A259TZM3_9BACT</name>
<dbReference type="PANTHER" id="PTHR43948">
    <property type="entry name" value="DNAJ HOMOLOG SUBFAMILY B"/>
    <property type="match status" value="1"/>
</dbReference>
<dbReference type="InterPro" id="IPR036869">
    <property type="entry name" value="J_dom_sf"/>
</dbReference>
<dbReference type="InterPro" id="IPR001623">
    <property type="entry name" value="DnaJ_domain"/>
</dbReference>
<keyword evidence="2" id="KW-0067">ATP-binding</keyword>
<sequence>MPIPLDDAFHLLDLEREASLSDAKKARRELAMVWHPDRFPENQELQSRAVEKIKRINEAYEQVTDYLRVSAPSQQLMAKPAATEAPEAARKTVTLCCVPTDETRLSCSLGLEVGGDRFAEILTTGSTVPCAAAKTFTNARDFQEALTIRVICGDGALPASSADGLGRVTFVDLPPRPRGFLRMQVVFAIDDKGTVAIGATDLDSGEPVLVSTD</sequence>
<evidence type="ECO:0000256" key="2">
    <source>
        <dbReference type="ARBA" id="ARBA00022840"/>
    </source>
</evidence>
<gene>
    <name evidence="4" type="ORF">BSZ36_09580</name>
</gene>
<dbReference type="GO" id="GO:0140662">
    <property type="term" value="F:ATP-dependent protein folding chaperone"/>
    <property type="evidence" value="ECO:0007669"/>
    <property type="project" value="InterPro"/>
</dbReference>
<protein>
    <recommendedName>
        <fullName evidence="3">J domain-containing protein</fullName>
    </recommendedName>
</protein>
<dbReference type="AlphaFoldDB" id="A0A259TZM3"/>
<dbReference type="Pfam" id="PF00012">
    <property type="entry name" value="HSP70"/>
    <property type="match status" value="1"/>
</dbReference>
<dbReference type="Proteomes" id="UP000216446">
    <property type="component" value="Unassembled WGS sequence"/>
</dbReference>
<accession>A0A259TZM3</accession>
<evidence type="ECO:0000313" key="5">
    <source>
        <dbReference type="Proteomes" id="UP000216446"/>
    </source>
</evidence>
<dbReference type="PROSITE" id="PS50076">
    <property type="entry name" value="DNAJ_2"/>
    <property type="match status" value="1"/>
</dbReference>